<gene>
    <name evidence="2" type="ORF">S7711_10849</name>
</gene>
<dbReference type="OrthoDB" id="10363519at2759"/>
<sequence length="97" mass="10284">MSRVPWPQPEDEFNEGAAAPAATPNQGRDDSHATGQDGSGSRSGQEPAADPLETNVATLDDQLADSDKQAADKTLWGNKTRPETHVQVGNLESRTAD</sequence>
<evidence type="ECO:0000256" key="1">
    <source>
        <dbReference type="SAM" id="MobiDB-lite"/>
    </source>
</evidence>
<organism evidence="2 3">
    <name type="scientific">Stachybotrys chartarum (strain CBS 109288 / IBT 7711)</name>
    <name type="common">Toxic black mold</name>
    <name type="synonym">Stilbospora chartarum</name>
    <dbReference type="NCBI Taxonomy" id="1280523"/>
    <lineage>
        <taxon>Eukaryota</taxon>
        <taxon>Fungi</taxon>
        <taxon>Dikarya</taxon>
        <taxon>Ascomycota</taxon>
        <taxon>Pezizomycotina</taxon>
        <taxon>Sordariomycetes</taxon>
        <taxon>Hypocreomycetidae</taxon>
        <taxon>Hypocreales</taxon>
        <taxon>Stachybotryaceae</taxon>
        <taxon>Stachybotrys</taxon>
    </lineage>
</organism>
<reference evidence="2 3" key="1">
    <citation type="journal article" date="2014" name="BMC Genomics">
        <title>Comparative genome sequencing reveals chemotype-specific gene clusters in the toxigenic black mold Stachybotrys.</title>
        <authorList>
            <person name="Semeiks J."/>
            <person name="Borek D."/>
            <person name="Otwinowski Z."/>
            <person name="Grishin N.V."/>
        </authorList>
    </citation>
    <scope>NUCLEOTIDE SEQUENCE [LARGE SCALE GENOMIC DNA]</scope>
    <source>
        <strain evidence="3">CBS 109288 / IBT 7711</strain>
    </source>
</reference>
<name>A0A084BA51_STACB</name>
<feature type="compositionally biased region" description="Polar residues" evidence="1">
    <location>
        <begin position="33"/>
        <end position="44"/>
    </location>
</feature>
<proteinExistence type="predicted"/>
<dbReference type="AlphaFoldDB" id="A0A084BA51"/>
<dbReference type="HOGENOM" id="CLU_2348066_0_0_1"/>
<dbReference type="Proteomes" id="UP000028045">
    <property type="component" value="Unassembled WGS sequence"/>
</dbReference>
<accession>A0A084BA51</accession>
<evidence type="ECO:0000313" key="3">
    <source>
        <dbReference type="Proteomes" id="UP000028045"/>
    </source>
</evidence>
<protein>
    <submittedName>
        <fullName evidence="2">Uncharacterized protein</fullName>
    </submittedName>
</protein>
<dbReference type="EMBL" id="KL647570">
    <property type="protein sequence ID" value="KEY74430.1"/>
    <property type="molecule type" value="Genomic_DNA"/>
</dbReference>
<keyword evidence="3" id="KW-1185">Reference proteome</keyword>
<evidence type="ECO:0000313" key="2">
    <source>
        <dbReference type="EMBL" id="KEY74430.1"/>
    </source>
</evidence>
<feature type="region of interest" description="Disordered" evidence="1">
    <location>
        <begin position="1"/>
        <end position="97"/>
    </location>
</feature>